<dbReference type="PANTHER" id="PTHR23022:SF129">
    <property type="entry name" value="TRANSPOSABLE ELEMENT TC3 TRANSPOSASE"/>
    <property type="match status" value="1"/>
</dbReference>
<accession>A0A443QKI1</accession>
<gene>
    <name evidence="2" type="ORF">B4U79_10229</name>
</gene>
<feature type="domain" description="Tc3 transposase DNA binding" evidence="1">
    <location>
        <begin position="7"/>
        <end position="53"/>
    </location>
</feature>
<dbReference type="InterPro" id="IPR025898">
    <property type="entry name" value="Tc3_transposase_DNA-bd_dom"/>
</dbReference>
<dbReference type="Gene3D" id="3.30.420.10">
    <property type="entry name" value="Ribonuclease H-like superfamily/Ribonuclease H"/>
    <property type="match status" value="1"/>
</dbReference>
<dbReference type="STRING" id="1965070.A0A443QKI1"/>
<keyword evidence="3" id="KW-1185">Reference proteome</keyword>
<protein>
    <recommendedName>
        <fullName evidence="1">Tc3 transposase DNA binding domain-containing protein</fullName>
    </recommendedName>
</protein>
<dbReference type="InterPro" id="IPR036397">
    <property type="entry name" value="RNaseH_sf"/>
</dbReference>
<name>A0A443QKI1_9ACAR</name>
<reference evidence="2 3" key="1">
    <citation type="journal article" date="2018" name="Gigascience">
        <title>Genomes of trombidid mites reveal novel predicted allergens and laterally-transferred genes associated with secondary metabolism.</title>
        <authorList>
            <person name="Dong X."/>
            <person name="Chaisiri K."/>
            <person name="Xia D."/>
            <person name="Armstrong S.D."/>
            <person name="Fang Y."/>
            <person name="Donnelly M.J."/>
            <person name="Kadowaki T."/>
            <person name="McGarry J.W."/>
            <person name="Darby A.C."/>
            <person name="Makepeace B.L."/>
        </authorList>
    </citation>
    <scope>NUCLEOTIDE SEQUENCE [LARGE SCALE GENOMIC DNA]</scope>
    <source>
        <strain evidence="2">UoL-WK</strain>
    </source>
</reference>
<dbReference type="AlphaFoldDB" id="A0A443QKI1"/>
<dbReference type="Pfam" id="PF11427">
    <property type="entry name" value="HTH_Tnp_Tc3_1"/>
    <property type="match status" value="1"/>
</dbReference>
<evidence type="ECO:0000313" key="3">
    <source>
        <dbReference type="Proteomes" id="UP000285301"/>
    </source>
</evidence>
<dbReference type="InterPro" id="IPR052338">
    <property type="entry name" value="Transposase_5"/>
</dbReference>
<dbReference type="Proteomes" id="UP000285301">
    <property type="component" value="Unassembled WGS sequence"/>
</dbReference>
<organism evidence="2 3">
    <name type="scientific">Dinothrombium tinctorium</name>
    <dbReference type="NCBI Taxonomy" id="1965070"/>
    <lineage>
        <taxon>Eukaryota</taxon>
        <taxon>Metazoa</taxon>
        <taxon>Ecdysozoa</taxon>
        <taxon>Arthropoda</taxon>
        <taxon>Chelicerata</taxon>
        <taxon>Arachnida</taxon>
        <taxon>Acari</taxon>
        <taxon>Acariformes</taxon>
        <taxon>Trombidiformes</taxon>
        <taxon>Prostigmata</taxon>
        <taxon>Anystina</taxon>
        <taxon>Parasitengona</taxon>
        <taxon>Trombidioidea</taxon>
        <taxon>Trombidiidae</taxon>
        <taxon>Dinothrombium</taxon>
    </lineage>
</organism>
<dbReference type="EMBL" id="NCKU01006423">
    <property type="protein sequence ID" value="RWS03518.1"/>
    <property type="molecule type" value="Genomic_DNA"/>
</dbReference>
<proteinExistence type="predicted"/>
<evidence type="ECO:0000313" key="2">
    <source>
        <dbReference type="EMBL" id="RWS03518.1"/>
    </source>
</evidence>
<comment type="caution">
    <text evidence="2">The sequence shown here is derived from an EMBL/GenBank/DDBJ whole genome shotgun (WGS) entry which is preliminary data.</text>
</comment>
<dbReference type="Gene3D" id="1.10.10.60">
    <property type="entry name" value="Homeodomain-like"/>
    <property type="match status" value="1"/>
</dbReference>
<dbReference type="PANTHER" id="PTHR23022">
    <property type="entry name" value="TRANSPOSABLE ELEMENT-RELATED"/>
    <property type="match status" value="1"/>
</dbReference>
<sequence>MGSNKELSSEERAQIDILRRVHPEWSGAKIAKTVHRSRACLNKYLRDPENHGRTHCTGRLKVTNSRQDRQIARFASKKLHSRQILASLPLVCSLRTVNRRLESDSNFRWVKRQAKPALTPVHREARLQFAIGQQTLTTEWHQIIFSDEKKFNLDGPDGFSYYWHDIRDHRELFSRRFGVGSVMIWGAFGVAGRCPLEVIRCSVNAQTYQDILLKPHALAASGGACFGSFTATAANSIMSLNLKRPCDQRRTTSIQHFSSDSSTPCRTA</sequence>
<dbReference type="GO" id="GO:0003677">
    <property type="term" value="F:DNA binding"/>
    <property type="evidence" value="ECO:0007669"/>
    <property type="project" value="InterPro"/>
</dbReference>
<dbReference type="OrthoDB" id="6776985at2759"/>
<evidence type="ECO:0000259" key="1">
    <source>
        <dbReference type="Pfam" id="PF11427"/>
    </source>
</evidence>